<dbReference type="Pfam" id="PF03711">
    <property type="entry name" value="OKR_DC_1_C"/>
    <property type="match status" value="1"/>
</dbReference>
<dbReference type="InterPro" id="IPR052357">
    <property type="entry name" value="Orn_Lys_Arg_decarboxylase-I"/>
</dbReference>
<dbReference type="Gene3D" id="3.90.105.10">
    <property type="entry name" value="Molybdopterin biosynthesis moea protein, domain 2"/>
    <property type="match status" value="1"/>
</dbReference>
<evidence type="ECO:0000313" key="10">
    <source>
        <dbReference type="Proteomes" id="UP000032366"/>
    </source>
</evidence>
<organism evidence="9 11">
    <name type="scientific">Staphylococcus microti</name>
    <dbReference type="NCBI Taxonomy" id="569857"/>
    <lineage>
        <taxon>Bacteria</taxon>
        <taxon>Bacillati</taxon>
        <taxon>Bacillota</taxon>
        <taxon>Bacilli</taxon>
        <taxon>Bacillales</taxon>
        <taxon>Staphylococcaceae</taxon>
        <taxon>Staphylococcus</taxon>
    </lineage>
</organism>
<keyword evidence="3" id="KW-0210">Decarboxylase</keyword>
<evidence type="ECO:0000256" key="3">
    <source>
        <dbReference type="ARBA" id="ARBA00022793"/>
    </source>
</evidence>
<dbReference type="EC" id="4.1.1.19" evidence="9"/>
<dbReference type="STRING" id="569857.TP70_10845"/>
<dbReference type="EMBL" id="JXWY01000142">
    <property type="protein sequence ID" value="KIX89897.1"/>
    <property type="molecule type" value="Genomic_DNA"/>
</dbReference>
<dbReference type="EMBL" id="UHDT01000001">
    <property type="protein sequence ID" value="SUM56549.1"/>
    <property type="molecule type" value="Genomic_DNA"/>
</dbReference>
<keyword evidence="5 9" id="KW-0456">Lyase</keyword>
<dbReference type="SUPFAM" id="SSF53383">
    <property type="entry name" value="PLP-dependent transferases"/>
    <property type="match status" value="1"/>
</dbReference>
<feature type="domain" description="Orn/Lys/Arg decarboxylase C-terminal" evidence="7">
    <location>
        <begin position="380"/>
        <end position="421"/>
    </location>
</feature>
<dbReference type="InterPro" id="IPR008286">
    <property type="entry name" value="Prn/Lys/Arg_de-COase_C"/>
</dbReference>
<name>A0A0D6XMQ5_9STAP</name>
<dbReference type="OrthoDB" id="9815233at2"/>
<dbReference type="InterPro" id="IPR015424">
    <property type="entry name" value="PyrdxlP-dep_Trfase"/>
</dbReference>
<dbReference type="Proteomes" id="UP000032366">
    <property type="component" value="Unassembled WGS sequence"/>
</dbReference>
<protein>
    <submittedName>
        <fullName evidence="8">Lysine decarboxylase</fullName>
    </submittedName>
    <submittedName>
        <fullName evidence="9">Orn Lys Arg decarboxylase family protein</fullName>
        <ecNumber evidence="9">4.1.1.19</ecNumber>
    </submittedName>
</protein>
<reference evidence="8 10" key="1">
    <citation type="submission" date="2015-01" db="EMBL/GenBank/DDBJ databases">
        <authorList>
            <person name="Guo J."/>
        </authorList>
    </citation>
    <scope>NUCLEOTIDE SEQUENCE [LARGE SCALE GENOMIC DNA]</scope>
    <source>
        <strain evidence="8 10">DSM 22147</strain>
    </source>
</reference>
<feature type="domain" description="Orn/Lys/Arg decarboxylases family 1 pyridoxal-P attachment site" evidence="6">
    <location>
        <begin position="6"/>
        <end position="262"/>
    </location>
</feature>
<dbReference type="Pfam" id="PF01276">
    <property type="entry name" value="OKR_DC_1"/>
    <property type="match status" value="1"/>
</dbReference>
<dbReference type="SUPFAM" id="SSF55904">
    <property type="entry name" value="Ornithine decarboxylase C-terminal domain"/>
    <property type="match status" value="1"/>
</dbReference>
<dbReference type="GO" id="GO:0008792">
    <property type="term" value="F:arginine decarboxylase activity"/>
    <property type="evidence" value="ECO:0007669"/>
    <property type="project" value="UniProtKB-EC"/>
</dbReference>
<proteinExistence type="inferred from homology"/>
<keyword evidence="10" id="KW-1185">Reference proteome</keyword>
<dbReference type="RefSeq" id="WP_044361603.1">
    <property type="nucleotide sequence ID" value="NZ_JXWY01000142.1"/>
</dbReference>
<evidence type="ECO:0000259" key="6">
    <source>
        <dbReference type="Pfam" id="PF01276"/>
    </source>
</evidence>
<gene>
    <name evidence="9" type="primary">speA</name>
    <name evidence="9" type="ORF">NCTC13832_00187</name>
    <name evidence="8" type="ORF">TP70_10845</name>
</gene>
<dbReference type="Proteomes" id="UP000254100">
    <property type="component" value="Unassembled WGS sequence"/>
</dbReference>
<dbReference type="AlphaFoldDB" id="A0A0D6XMQ5"/>
<dbReference type="Gene3D" id="3.40.640.10">
    <property type="entry name" value="Type I PLP-dependent aspartate aminotransferase-like (Major domain)"/>
    <property type="match status" value="1"/>
</dbReference>
<evidence type="ECO:0000256" key="1">
    <source>
        <dbReference type="ARBA" id="ARBA00001933"/>
    </source>
</evidence>
<evidence type="ECO:0000256" key="4">
    <source>
        <dbReference type="ARBA" id="ARBA00022898"/>
    </source>
</evidence>
<evidence type="ECO:0000313" key="8">
    <source>
        <dbReference type="EMBL" id="KIX89897.1"/>
    </source>
</evidence>
<dbReference type="InterPro" id="IPR036633">
    <property type="entry name" value="Prn/Lys/Arg_de-COase_C_sf"/>
</dbReference>
<evidence type="ECO:0000259" key="7">
    <source>
        <dbReference type="Pfam" id="PF03711"/>
    </source>
</evidence>
<evidence type="ECO:0000256" key="5">
    <source>
        <dbReference type="ARBA" id="ARBA00023239"/>
    </source>
</evidence>
<comment type="similarity">
    <text evidence="2">Belongs to the Orn/Lys/Arg decarboxylase class-I family.</text>
</comment>
<dbReference type="PANTHER" id="PTHR43277:SF3">
    <property type="entry name" value="DECARBOXYLASE, PUTATIVE-RELATED"/>
    <property type="match status" value="1"/>
</dbReference>
<evidence type="ECO:0000313" key="9">
    <source>
        <dbReference type="EMBL" id="SUM56549.1"/>
    </source>
</evidence>
<accession>A0A0D6XMQ5</accession>
<dbReference type="InterPro" id="IPR000310">
    <property type="entry name" value="Orn/Lys/Arg_deCO2ase_major_dom"/>
</dbReference>
<comment type="cofactor">
    <cofactor evidence="1">
        <name>pyridoxal 5'-phosphate</name>
        <dbReference type="ChEBI" id="CHEBI:597326"/>
    </cofactor>
</comment>
<evidence type="ECO:0000313" key="11">
    <source>
        <dbReference type="Proteomes" id="UP000254100"/>
    </source>
</evidence>
<reference evidence="9 11" key="2">
    <citation type="submission" date="2018-06" db="EMBL/GenBank/DDBJ databases">
        <authorList>
            <consortium name="Pathogen Informatics"/>
            <person name="Doyle S."/>
        </authorList>
    </citation>
    <scope>NUCLEOTIDE SEQUENCE [LARGE SCALE GENOMIC DNA]</scope>
    <source>
        <strain evidence="9 11">NCTC13832</strain>
    </source>
</reference>
<dbReference type="InterPro" id="IPR015421">
    <property type="entry name" value="PyrdxlP-dep_Trfase_major"/>
</dbReference>
<dbReference type="PANTHER" id="PTHR43277">
    <property type="entry name" value="ARGININE DECARBOXYLASE"/>
    <property type="match status" value="1"/>
</dbReference>
<sequence length="447" mass="50352">MAQVLWQQMRNWEEKQPISLHVPGHKNGTIGDTSFVQAQYDVTEITGFDDLHQPEAVLKESMAGVDRHPDYDAFYLVNGTTSGILAVIHAFQSLTGDVILARNVHKSVFNALDLGMQQAVILPTATDALTQQYVKPDGTAIQRLTGKLGVVTYPNYYGQTFDIAQTVRQFHAQNCPILVDEAHGAHFGLTGFPSSALHAGADFVVQSFHKTLPSLTMSSVLFIHKAAPRRDEVIRLLQTFQSSSPSYLLMASLEAANAFYASYESDYFFERRAKLIDVVLSSGLRVKEMDDPLKLLVYHPTLTGHQLQQCMEDEGIYVELADTQHVLWVLPLWHEGDTYPFEQLMTRIKAIHIPNDVMTELELQQQLYTEEGRYVPTQVERSRWISFEEACGKVLAQHLVLYPPGIPSMLKGEQVTSSMIELMGQWYHSNLRVEGLKEGKIKVKDDE</sequence>
<evidence type="ECO:0000256" key="2">
    <source>
        <dbReference type="ARBA" id="ARBA00010671"/>
    </source>
</evidence>
<keyword evidence="4" id="KW-0663">Pyridoxal phosphate</keyword>